<evidence type="ECO:0000256" key="5">
    <source>
        <dbReference type="SAM" id="Phobius"/>
    </source>
</evidence>
<dbReference type="InterPro" id="IPR019691">
    <property type="entry name" value="DUF2585"/>
</dbReference>
<keyword evidence="3 5" id="KW-1133">Transmembrane helix</keyword>
<keyword evidence="4 5" id="KW-0472">Membrane</keyword>
<keyword evidence="2 5" id="KW-0812">Transmembrane</keyword>
<keyword evidence="1" id="KW-1003">Cell membrane</keyword>
<dbReference type="GO" id="GO:0005886">
    <property type="term" value="C:plasma membrane"/>
    <property type="evidence" value="ECO:0007669"/>
    <property type="project" value="InterPro"/>
</dbReference>
<sequence>MGATASPPWQALRRCYSSRPCWLQCSGPGRFSLLLAAVLWTMGRPPICTCGTIAIWGEVGPRQSQMLFDWYSPSHLVHGFIFYALLNALWRGATAEQRLAAALAVEAAWEIVENTPMVIDRYREATAALGYSGDSILNSASDMMMMAAGFAAARRLPLWASLVLVLALEIVPLIAIRDNLTLNLWMLLAPSEAIKSWQVA</sequence>
<evidence type="ECO:0000256" key="3">
    <source>
        <dbReference type="ARBA" id="ARBA00022989"/>
    </source>
</evidence>
<dbReference type="EMBL" id="CP041659">
    <property type="protein sequence ID" value="QDP19365.1"/>
    <property type="molecule type" value="Genomic_DNA"/>
</dbReference>
<proteinExistence type="predicted"/>
<dbReference type="Pfam" id="PF10755">
    <property type="entry name" value="DUF2585"/>
    <property type="match status" value="1"/>
</dbReference>
<evidence type="ECO:0000256" key="1">
    <source>
        <dbReference type="ARBA" id="ARBA00022475"/>
    </source>
</evidence>
<dbReference type="KEGG" id="sxa:FMM02_04925"/>
<gene>
    <name evidence="6" type="ORF">FMM02_04925</name>
</gene>
<keyword evidence="7" id="KW-1185">Reference proteome</keyword>
<evidence type="ECO:0000256" key="2">
    <source>
        <dbReference type="ARBA" id="ARBA00022692"/>
    </source>
</evidence>
<dbReference type="Proteomes" id="UP000321857">
    <property type="component" value="Chromosome"/>
</dbReference>
<dbReference type="AlphaFoldDB" id="A0A516IR39"/>
<evidence type="ECO:0000313" key="7">
    <source>
        <dbReference type="Proteomes" id="UP000321857"/>
    </source>
</evidence>
<protein>
    <submittedName>
        <fullName evidence="6">DUF2585 family protein</fullName>
    </submittedName>
</protein>
<accession>A0A516IR39</accession>
<evidence type="ECO:0000313" key="6">
    <source>
        <dbReference type="EMBL" id="QDP19365.1"/>
    </source>
</evidence>
<reference evidence="6 7" key="1">
    <citation type="submission" date="2019-07" db="EMBL/GenBank/DDBJ databases">
        <title>Sphingomonas AE3 Genome sequencing and assembly.</title>
        <authorList>
            <person name="Kim H."/>
        </authorList>
    </citation>
    <scope>NUCLEOTIDE SEQUENCE [LARGE SCALE GENOMIC DNA]</scope>
    <source>
        <strain evidence="6 7">AE3</strain>
    </source>
</reference>
<dbReference type="OrthoDB" id="9811954at2"/>
<feature type="transmembrane region" description="Helical" evidence="5">
    <location>
        <begin position="156"/>
        <end position="176"/>
    </location>
</feature>
<evidence type="ECO:0000256" key="4">
    <source>
        <dbReference type="ARBA" id="ARBA00023136"/>
    </source>
</evidence>
<organism evidence="6 7">
    <name type="scientific">Sphingomonas xanthus</name>
    <dbReference type="NCBI Taxonomy" id="2594473"/>
    <lineage>
        <taxon>Bacteria</taxon>
        <taxon>Pseudomonadati</taxon>
        <taxon>Pseudomonadota</taxon>
        <taxon>Alphaproteobacteria</taxon>
        <taxon>Sphingomonadales</taxon>
        <taxon>Sphingomonadaceae</taxon>
        <taxon>Sphingomonas</taxon>
    </lineage>
</organism>
<name>A0A516IR39_9SPHN</name>
<feature type="transmembrane region" description="Helical" evidence="5">
    <location>
        <begin position="70"/>
        <end position="90"/>
    </location>
</feature>